<dbReference type="AlphaFoldDB" id="A0A1B7TIX2"/>
<dbReference type="GO" id="GO:0000177">
    <property type="term" value="C:cytoplasmic exosome (RNase complex)"/>
    <property type="evidence" value="ECO:0007669"/>
    <property type="project" value="UniProtKB-ARBA"/>
</dbReference>
<dbReference type="GO" id="GO:0034473">
    <property type="term" value="P:U1 snRNA 3'-end processing"/>
    <property type="evidence" value="ECO:0007669"/>
    <property type="project" value="TreeGrafter"/>
</dbReference>
<comment type="caution">
    <text evidence="7">The sequence shown here is derived from an EMBL/GenBank/DDBJ whole genome shotgun (WGS) entry which is preliminary data.</text>
</comment>
<dbReference type="GO" id="GO:0016075">
    <property type="term" value="P:rRNA catabolic process"/>
    <property type="evidence" value="ECO:0007669"/>
    <property type="project" value="TreeGrafter"/>
</dbReference>
<dbReference type="GO" id="GO:0071038">
    <property type="term" value="P:TRAMP-dependent tRNA surveillance pathway"/>
    <property type="evidence" value="ECO:0007669"/>
    <property type="project" value="TreeGrafter"/>
</dbReference>
<evidence type="ECO:0000313" key="8">
    <source>
        <dbReference type="Proteomes" id="UP000092321"/>
    </source>
</evidence>
<dbReference type="Proteomes" id="UP000092321">
    <property type="component" value="Unassembled WGS sequence"/>
</dbReference>
<organism evidence="7 8">
    <name type="scientific">Hanseniaspora valbyensis NRRL Y-1626</name>
    <dbReference type="NCBI Taxonomy" id="766949"/>
    <lineage>
        <taxon>Eukaryota</taxon>
        <taxon>Fungi</taxon>
        <taxon>Dikarya</taxon>
        <taxon>Ascomycota</taxon>
        <taxon>Saccharomycotina</taxon>
        <taxon>Saccharomycetes</taxon>
        <taxon>Saccharomycodales</taxon>
        <taxon>Saccharomycodaceae</taxon>
        <taxon>Hanseniaspora</taxon>
    </lineage>
</organism>
<keyword evidence="8" id="KW-1185">Reference proteome</keyword>
<evidence type="ECO:0000256" key="6">
    <source>
        <dbReference type="ARBA" id="ARBA00042523"/>
    </source>
</evidence>
<dbReference type="EMBL" id="LXPE01000003">
    <property type="protein sequence ID" value="OBA28638.1"/>
    <property type="molecule type" value="Genomic_DNA"/>
</dbReference>
<evidence type="ECO:0000256" key="4">
    <source>
        <dbReference type="ARBA" id="ARBA00022490"/>
    </source>
</evidence>
<proteinExistence type="inferred from homology"/>
<dbReference type="PANTHER" id="PTHR11097:SF8">
    <property type="entry name" value="EXOSOME COMPLEX COMPONENT RRP42"/>
    <property type="match status" value="1"/>
</dbReference>
<dbReference type="InterPro" id="IPR050590">
    <property type="entry name" value="Exosome_comp_Rrp42_subfam"/>
</dbReference>
<accession>A0A1B7TIX2</accession>
<dbReference type="GO" id="GO:0005730">
    <property type="term" value="C:nucleolus"/>
    <property type="evidence" value="ECO:0007669"/>
    <property type="project" value="UniProtKB-SubCell"/>
</dbReference>
<dbReference type="GO" id="GO:0000467">
    <property type="term" value="P:exonucleolytic trimming to generate mature 3'-end of 5.8S rRNA from tricistronic rRNA transcript (SSU-rRNA, 5.8S rRNA, LSU-rRNA)"/>
    <property type="evidence" value="ECO:0007669"/>
    <property type="project" value="TreeGrafter"/>
</dbReference>
<protein>
    <recommendedName>
        <fullName evidence="6">Ribosomal RNA-processing protein 42</fullName>
    </recommendedName>
</protein>
<dbReference type="SUPFAM" id="SSF54211">
    <property type="entry name" value="Ribosomal protein S5 domain 2-like"/>
    <property type="match status" value="1"/>
</dbReference>
<sequence>MNTLFSTTEKSYFRESLTKEKISECLRSDGRDFKQLRTLESYPSFLNNCNGSTRLVSQDGTETIVSCKVQLMENDSKLNELELLNRLINIDLSIPDLDNSNKLLNQMEDSIKNNIVSQLQGTDKLKVTQKYSFQLFIDILVINCNSYPLGLISLAVYSTLNSTLFPVLISQDDDLLVEQVPQFHDYDLKLIKIPCPITFVVAIFGDDLLLVDPSEEELQTADNCLLINYIEDKKVIGPIRTIQFNDEYTKGFNPLVLSKAFELVESIGDEVLSAL</sequence>
<evidence type="ECO:0000256" key="1">
    <source>
        <dbReference type="ARBA" id="ARBA00004496"/>
    </source>
</evidence>
<dbReference type="InterPro" id="IPR027408">
    <property type="entry name" value="PNPase/RNase_PH_dom_sf"/>
</dbReference>
<evidence type="ECO:0000313" key="7">
    <source>
        <dbReference type="EMBL" id="OBA28638.1"/>
    </source>
</evidence>
<keyword evidence="4" id="KW-0963">Cytoplasm</keyword>
<dbReference type="GO" id="GO:0035925">
    <property type="term" value="F:mRNA 3'-UTR AU-rich region binding"/>
    <property type="evidence" value="ECO:0007669"/>
    <property type="project" value="TreeGrafter"/>
</dbReference>
<dbReference type="GO" id="GO:0000176">
    <property type="term" value="C:nuclear exosome (RNase complex)"/>
    <property type="evidence" value="ECO:0007669"/>
    <property type="project" value="TreeGrafter"/>
</dbReference>
<evidence type="ECO:0000256" key="2">
    <source>
        <dbReference type="ARBA" id="ARBA00004604"/>
    </source>
</evidence>
<reference evidence="8" key="1">
    <citation type="journal article" date="2016" name="Proc. Natl. Acad. Sci. U.S.A.">
        <title>Comparative genomics of biotechnologically important yeasts.</title>
        <authorList>
            <person name="Riley R."/>
            <person name="Haridas S."/>
            <person name="Wolfe K.H."/>
            <person name="Lopes M.R."/>
            <person name="Hittinger C.T."/>
            <person name="Goeker M."/>
            <person name="Salamov A.A."/>
            <person name="Wisecaver J.H."/>
            <person name="Long T.M."/>
            <person name="Calvey C.H."/>
            <person name="Aerts A.L."/>
            <person name="Barry K.W."/>
            <person name="Choi C."/>
            <person name="Clum A."/>
            <person name="Coughlan A.Y."/>
            <person name="Deshpande S."/>
            <person name="Douglass A.P."/>
            <person name="Hanson S.J."/>
            <person name="Klenk H.-P."/>
            <person name="LaButti K.M."/>
            <person name="Lapidus A."/>
            <person name="Lindquist E.A."/>
            <person name="Lipzen A.M."/>
            <person name="Meier-Kolthoff J.P."/>
            <person name="Ohm R.A."/>
            <person name="Otillar R.P."/>
            <person name="Pangilinan J.L."/>
            <person name="Peng Y."/>
            <person name="Rokas A."/>
            <person name="Rosa C.A."/>
            <person name="Scheuner C."/>
            <person name="Sibirny A.A."/>
            <person name="Slot J.C."/>
            <person name="Stielow J.B."/>
            <person name="Sun H."/>
            <person name="Kurtzman C.P."/>
            <person name="Blackwell M."/>
            <person name="Grigoriev I.V."/>
            <person name="Jeffries T.W."/>
        </authorList>
    </citation>
    <scope>NUCLEOTIDE SEQUENCE [LARGE SCALE GENOMIC DNA]</scope>
    <source>
        <strain evidence="8">NRRL Y-1626</strain>
    </source>
</reference>
<dbReference type="GO" id="GO:0034475">
    <property type="term" value="P:U4 snRNA 3'-end processing"/>
    <property type="evidence" value="ECO:0007669"/>
    <property type="project" value="TreeGrafter"/>
</dbReference>
<dbReference type="OrthoDB" id="272245at2759"/>
<dbReference type="PANTHER" id="PTHR11097">
    <property type="entry name" value="EXOSOME COMPLEX EXONUCLEASE RIBOSOMAL RNA PROCESSING PROTEIN"/>
    <property type="match status" value="1"/>
</dbReference>
<name>A0A1B7TIX2_9ASCO</name>
<dbReference type="Gene3D" id="3.30.230.70">
    <property type="entry name" value="GHMP Kinase, N-terminal domain"/>
    <property type="match status" value="1"/>
</dbReference>
<dbReference type="GO" id="GO:0071035">
    <property type="term" value="P:nuclear polyadenylation-dependent rRNA catabolic process"/>
    <property type="evidence" value="ECO:0007669"/>
    <property type="project" value="TreeGrafter"/>
</dbReference>
<comment type="similarity">
    <text evidence="3">Belongs to the RNase PH family.</text>
</comment>
<comment type="subcellular location">
    <subcellularLocation>
        <location evidence="1">Cytoplasm</location>
    </subcellularLocation>
    <subcellularLocation>
        <location evidence="2">Nucleus</location>
        <location evidence="2">Nucleolus</location>
    </subcellularLocation>
</comment>
<evidence type="ECO:0000256" key="3">
    <source>
        <dbReference type="ARBA" id="ARBA00006678"/>
    </source>
</evidence>
<gene>
    <name evidence="7" type="ORF">HANVADRAFT_21423</name>
</gene>
<dbReference type="GO" id="GO:0034476">
    <property type="term" value="P:U5 snRNA 3'-end processing"/>
    <property type="evidence" value="ECO:0007669"/>
    <property type="project" value="TreeGrafter"/>
</dbReference>
<dbReference type="GO" id="GO:0071028">
    <property type="term" value="P:nuclear mRNA surveillance"/>
    <property type="evidence" value="ECO:0007669"/>
    <property type="project" value="TreeGrafter"/>
</dbReference>
<dbReference type="InterPro" id="IPR020568">
    <property type="entry name" value="Ribosomal_Su5_D2-typ_SF"/>
</dbReference>
<keyword evidence="5" id="KW-0271">Exosome</keyword>
<evidence type="ECO:0000256" key="5">
    <source>
        <dbReference type="ARBA" id="ARBA00022835"/>
    </source>
</evidence>